<evidence type="ECO:0000256" key="2">
    <source>
        <dbReference type="SAM" id="SignalP"/>
    </source>
</evidence>
<feature type="transmembrane region" description="Helical" evidence="1">
    <location>
        <begin position="195"/>
        <end position="213"/>
    </location>
</feature>
<name>A0ABS1S790_9RHOB</name>
<accession>A0ABS1S790</accession>
<feature type="chain" id="PRO_5045952282" description="VPLPA-CTERM sorting domain-containing protein" evidence="2">
    <location>
        <begin position="26"/>
        <end position="221"/>
    </location>
</feature>
<feature type="signal peptide" evidence="2">
    <location>
        <begin position="1"/>
        <end position="25"/>
    </location>
</feature>
<sequence length="221" mass="23167">MYSMASVFAPAILAAGSFVAFPAAAATVTVLDSNQPSGTAIDLAVADFERIGNCGGGGSVVGDGCAVVAKANPKAAHAFGRFDPLGHYWIDSQDINELKWTVRAPQAFTSLSFALTDAHDQPNSFFTMSYMDNGTWTPIWNIATRKNNGNLYWLSVDFGKAVNEAVFLFSTKVGAGYDGYGISTAQVNSPAPVPVPPAALLLGSGALVMAGLGRRRRKGRG</sequence>
<dbReference type="Proteomes" id="UP000644749">
    <property type="component" value="Unassembled WGS sequence"/>
</dbReference>
<keyword evidence="1" id="KW-0472">Membrane</keyword>
<keyword evidence="1" id="KW-1133">Transmembrane helix</keyword>
<gene>
    <name evidence="3" type="ORF">JL111_13985</name>
</gene>
<protein>
    <recommendedName>
        <fullName evidence="5">VPLPA-CTERM sorting domain-containing protein</fullName>
    </recommendedName>
</protein>
<keyword evidence="2" id="KW-0732">Signal</keyword>
<evidence type="ECO:0000256" key="1">
    <source>
        <dbReference type="SAM" id="Phobius"/>
    </source>
</evidence>
<evidence type="ECO:0000313" key="3">
    <source>
        <dbReference type="EMBL" id="MBL3674596.1"/>
    </source>
</evidence>
<evidence type="ECO:0000313" key="4">
    <source>
        <dbReference type="Proteomes" id="UP000644749"/>
    </source>
</evidence>
<dbReference type="RefSeq" id="WP_191311082.1">
    <property type="nucleotide sequence ID" value="NZ_BNCL01000011.1"/>
</dbReference>
<keyword evidence="4" id="KW-1185">Reference proteome</keyword>
<proteinExistence type="predicted"/>
<reference evidence="3 4" key="1">
    <citation type="submission" date="2021-01" db="EMBL/GenBank/DDBJ databases">
        <title>011410 draft genome.</title>
        <authorList>
            <person name="Lang L."/>
        </authorList>
    </citation>
    <scope>NUCLEOTIDE SEQUENCE [LARGE SCALE GENOMIC DNA]</scope>
    <source>
        <strain evidence="3 4">KCTC 42845</strain>
    </source>
</reference>
<keyword evidence="1" id="KW-0812">Transmembrane</keyword>
<dbReference type="EMBL" id="JAESHT010000012">
    <property type="protein sequence ID" value="MBL3674596.1"/>
    <property type="molecule type" value="Genomic_DNA"/>
</dbReference>
<evidence type="ECO:0008006" key="5">
    <source>
        <dbReference type="Google" id="ProtNLM"/>
    </source>
</evidence>
<comment type="caution">
    <text evidence="3">The sequence shown here is derived from an EMBL/GenBank/DDBJ whole genome shotgun (WGS) entry which is preliminary data.</text>
</comment>
<organism evidence="3 4">
    <name type="scientific">Paracoccus aerius</name>
    <dbReference type="NCBI Taxonomy" id="1915382"/>
    <lineage>
        <taxon>Bacteria</taxon>
        <taxon>Pseudomonadati</taxon>
        <taxon>Pseudomonadota</taxon>
        <taxon>Alphaproteobacteria</taxon>
        <taxon>Rhodobacterales</taxon>
        <taxon>Paracoccaceae</taxon>
        <taxon>Paracoccus</taxon>
    </lineage>
</organism>